<reference evidence="3 4" key="1">
    <citation type="submission" date="2016-10" db="EMBL/GenBank/DDBJ databases">
        <authorList>
            <person name="de Groot N.N."/>
        </authorList>
    </citation>
    <scope>NUCLEOTIDE SEQUENCE [LARGE SCALE GENOMIC DNA]</scope>
    <source>
        <strain evidence="3 4">CGMCC 1.10959</strain>
    </source>
</reference>
<feature type="domain" description="CAAX prenyl protease 2/Lysostaphin resistance protein A-like" evidence="2">
    <location>
        <begin position="179"/>
        <end position="231"/>
    </location>
</feature>
<name>A0A1I7EAY5_9RHOB</name>
<feature type="transmembrane region" description="Helical" evidence="1">
    <location>
        <begin position="117"/>
        <end position="139"/>
    </location>
</feature>
<keyword evidence="1" id="KW-1133">Transmembrane helix</keyword>
<protein>
    <recommendedName>
        <fullName evidence="2">CAAX prenyl protease 2/Lysostaphin resistance protein A-like domain-containing protein</fullName>
    </recommendedName>
</protein>
<dbReference type="Proteomes" id="UP000182466">
    <property type="component" value="Unassembled WGS sequence"/>
</dbReference>
<dbReference type="Pfam" id="PF02517">
    <property type="entry name" value="Rce1-like"/>
    <property type="match status" value="1"/>
</dbReference>
<dbReference type="GO" id="GO:0004175">
    <property type="term" value="F:endopeptidase activity"/>
    <property type="evidence" value="ECO:0007669"/>
    <property type="project" value="UniProtKB-ARBA"/>
</dbReference>
<feature type="transmembrane region" description="Helical" evidence="1">
    <location>
        <begin position="78"/>
        <end position="97"/>
    </location>
</feature>
<keyword evidence="1" id="KW-0472">Membrane</keyword>
<keyword evidence="4" id="KW-1185">Reference proteome</keyword>
<evidence type="ECO:0000256" key="1">
    <source>
        <dbReference type="SAM" id="Phobius"/>
    </source>
</evidence>
<feature type="transmembrane region" description="Helical" evidence="1">
    <location>
        <begin position="212"/>
        <end position="231"/>
    </location>
</feature>
<accession>A0A1I7EAY5</accession>
<gene>
    <name evidence="3" type="ORF">SAMN05216236_15616</name>
</gene>
<proteinExistence type="predicted"/>
<sequence length="232" mass="25419">MSTFGAAGFWPQILTWLPFIVALAAVWNGCNKSISPFLVVTALLGWWFGLLTLLSILIFAILMGLAALQPLLPKRFQIAGHGVLVLVCLALGFQLIPGVDKLNIVSDAQIGPNSEKFSYSIGLEKPFIFMILLVAVPWVRENDHARDYRTATVALLMLVGVFLVSLAAGFLSFEFSLPRWLPIFFVGNLFLTCLPEEAFFRGYIQRGLASQIGVWPAIGIASLLFGFAHFAG</sequence>
<feature type="transmembrane region" description="Helical" evidence="1">
    <location>
        <begin position="46"/>
        <end position="66"/>
    </location>
</feature>
<organism evidence="3 4">
    <name type="scientific">Sedimentitalea nanhaiensis</name>
    <dbReference type="NCBI Taxonomy" id="999627"/>
    <lineage>
        <taxon>Bacteria</taxon>
        <taxon>Pseudomonadati</taxon>
        <taxon>Pseudomonadota</taxon>
        <taxon>Alphaproteobacteria</taxon>
        <taxon>Rhodobacterales</taxon>
        <taxon>Paracoccaceae</taxon>
        <taxon>Sedimentitalea</taxon>
    </lineage>
</organism>
<feature type="transmembrane region" description="Helical" evidence="1">
    <location>
        <begin position="7"/>
        <end position="26"/>
    </location>
</feature>
<dbReference type="GO" id="GO:0080120">
    <property type="term" value="P:CAAX-box protein maturation"/>
    <property type="evidence" value="ECO:0007669"/>
    <property type="project" value="UniProtKB-ARBA"/>
</dbReference>
<dbReference type="EMBL" id="FPAW01000056">
    <property type="protein sequence ID" value="SFU21081.1"/>
    <property type="molecule type" value="Genomic_DNA"/>
</dbReference>
<dbReference type="STRING" id="999627.SAMN05216236_15616"/>
<evidence type="ECO:0000313" key="3">
    <source>
        <dbReference type="EMBL" id="SFU21081.1"/>
    </source>
</evidence>
<keyword evidence="1" id="KW-0812">Transmembrane</keyword>
<evidence type="ECO:0000313" key="4">
    <source>
        <dbReference type="Proteomes" id="UP000182466"/>
    </source>
</evidence>
<dbReference type="RefSeq" id="WP_161631354.1">
    <property type="nucleotide sequence ID" value="NZ_FPAW01000056.1"/>
</dbReference>
<dbReference type="InterPro" id="IPR003675">
    <property type="entry name" value="Rce1/LyrA-like_dom"/>
</dbReference>
<feature type="transmembrane region" description="Helical" evidence="1">
    <location>
        <begin position="151"/>
        <end position="173"/>
    </location>
</feature>
<dbReference type="AlphaFoldDB" id="A0A1I7EAY5"/>
<feature type="transmembrane region" description="Helical" evidence="1">
    <location>
        <begin position="179"/>
        <end position="200"/>
    </location>
</feature>
<evidence type="ECO:0000259" key="2">
    <source>
        <dbReference type="Pfam" id="PF02517"/>
    </source>
</evidence>